<name>A0AAV4LVX2_BABCB</name>
<protein>
    <submittedName>
        <fullName evidence="2">Uncharacterized protein</fullName>
    </submittedName>
</protein>
<organism evidence="2 3">
    <name type="scientific">Babesia caballi</name>
    <dbReference type="NCBI Taxonomy" id="5871"/>
    <lineage>
        <taxon>Eukaryota</taxon>
        <taxon>Sar</taxon>
        <taxon>Alveolata</taxon>
        <taxon>Apicomplexa</taxon>
        <taxon>Aconoidasida</taxon>
        <taxon>Piroplasmida</taxon>
        <taxon>Babesiidae</taxon>
        <taxon>Babesia</taxon>
    </lineage>
</organism>
<keyword evidence="3" id="KW-1185">Reference proteome</keyword>
<reference evidence="2 3" key="1">
    <citation type="submission" date="2021-06" db="EMBL/GenBank/DDBJ databases">
        <title>Genome sequence of Babesia caballi.</title>
        <authorList>
            <person name="Yamagishi J."/>
            <person name="Kidaka T."/>
            <person name="Ochi A."/>
        </authorList>
    </citation>
    <scope>NUCLEOTIDE SEQUENCE [LARGE SCALE GENOMIC DNA]</scope>
    <source>
        <strain evidence="2">USDA-D6B2</strain>
    </source>
</reference>
<dbReference type="Proteomes" id="UP001497744">
    <property type="component" value="Unassembled WGS sequence"/>
</dbReference>
<dbReference type="AlphaFoldDB" id="A0AAV4LVX2"/>
<evidence type="ECO:0000256" key="1">
    <source>
        <dbReference type="SAM" id="MobiDB-lite"/>
    </source>
</evidence>
<comment type="caution">
    <text evidence="2">The sequence shown here is derived from an EMBL/GenBank/DDBJ whole genome shotgun (WGS) entry which is preliminary data.</text>
</comment>
<feature type="compositionally biased region" description="Basic and acidic residues" evidence="1">
    <location>
        <begin position="134"/>
        <end position="172"/>
    </location>
</feature>
<feature type="region of interest" description="Disordered" evidence="1">
    <location>
        <begin position="293"/>
        <end position="329"/>
    </location>
</feature>
<accession>A0AAV4LVX2</accession>
<proteinExistence type="predicted"/>
<evidence type="ECO:0000313" key="2">
    <source>
        <dbReference type="EMBL" id="GIX64015.1"/>
    </source>
</evidence>
<sequence>MVERQRARRLEVAQLQQRRVGCRRRLEPLAYARQLVHDDGACFAKRFQRGHAAHERRHLLEVQHDVVPAAQVAVGLPGLEGQHVRVDAPVRRLHPHPRRQLQTLAKHHLRDVGQHLRGREGLAEVIHRVVQVDQDERQRPREDRLRAPQGQRRDRAPGEEVAERAERREDAHLGVGQQQLQKVHEHGVAVVGEQEPLEAAAPADQQRQVVARRVLAAVHLAEKQGGQLRVHPAAAVGVFRNPLLQVVDHLQTEDEVQQLVDVARDAHGGPLGVEVRAVVGRAAVADQAVQQHPVAPRQVVDEGQQQAQGEGVRRRNLHAPQQRVQSVNDAPKQRAVYRKFLGRAVQALGSTQRLADGRVRARPAQHKQSHVDILF</sequence>
<gene>
    <name evidence="2" type="ORF">BcabD6B2_34500</name>
</gene>
<dbReference type="EMBL" id="BPLF01000003">
    <property type="protein sequence ID" value="GIX64015.1"/>
    <property type="molecule type" value="Genomic_DNA"/>
</dbReference>
<dbReference type="GeneID" id="94195496"/>
<dbReference type="RefSeq" id="XP_067716084.1">
    <property type="nucleotide sequence ID" value="XM_067859983.1"/>
</dbReference>
<evidence type="ECO:0000313" key="3">
    <source>
        <dbReference type="Proteomes" id="UP001497744"/>
    </source>
</evidence>
<feature type="region of interest" description="Disordered" evidence="1">
    <location>
        <begin position="133"/>
        <end position="179"/>
    </location>
</feature>